<dbReference type="PROSITE" id="PS50994">
    <property type="entry name" value="INTEGRASE"/>
    <property type="match status" value="1"/>
</dbReference>
<evidence type="ECO:0000313" key="3">
    <source>
        <dbReference type="Proteomes" id="UP001642540"/>
    </source>
</evidence>
<dbReference type="Proteomes" id="UP001642540">
    <property type="component" value="Unassembled WGS sequence"/>
</dbReference>
<comment type="caution">
    <text evidence="2">The sequence shown here is derived from an EMBL/GenBank/DDBJ whole genome shotgun (WGS) entry which is preliminary data.</text>
</comment>
<dbReference type="EMBL" id="CAXLJM020000059">
    <property type="protein sequence ID" value="CAL8119444.1"/>
    <property type="molecule type" value="Genomic_DNA"/>
</dbReference>
<name>A0ABP1R433_9HEXA</name>
<sequence length="759" mass="86805">MVLSQLARVFDPLGLITPVTINAKLFMQLLWKNEVHWDEKLPNALCKEWRMYIEQLNDIDKIHIPRWIQSDDESVTFTQLHAFSDASERAYGAVVYARNVNQNGKCSVFMLASKSRVAPLKQISLPRLELCGAVLATELLTSIRRAICLECEVFCWTDSMIVLQWLASHPRRWQTFVANRVSLIQVSYPFQNWNHVKGSENPADLISRGTTAVELCENQLWWNGPHWLSAVQLPARVIITEKRENPALEERKITVHSSHVEITYDFTQRYSTLTKLTRVVAYMFRFLSNCKNKLRNVDPLSPHELDRATTAIIYNVQIISFCKDYNSLLRLNKLSATSKLNSLNPFLDGNGIIRVGGRVEKSDLPSNQKHPIIIPHNHHFTSLLINQIHLTLSHGGNKLVWCYLRTKYWLINARNTIRFILRKCTVCRRHRSDGMKQLMGSLPSPRVNPGRTFLNCGVDYAGPFNLRLMKGRRNRLFKAYFCVFICMATKAVHLEAVSELTTEAFLATFKRFIARRGAPMSMHSDCGTNFVGANKELKQLLQSNDHNIAVADNLSSQLISWHFNAPSAPHQGGIWEAGVKSVKFHLSRVIGTQSLTFEEFSTVLCQVEACMNSRPLCSMTSDPDDNDALTPGHFLIGSAMTTIPSPDITTIKVNRLSRWQLTQRIIQDFWRRWSNEYVTTLQQRWKWQNKTENIKTGDLVLVHDELLPPAKWKLARVIETHIGHDNLVRTVTIKTMTGTFKRPIVKLTPLLSVDEPSTL</sequence>
<gene>
    <name evidence="2" type="ORF">ODALV1_LOCUS18553</name>
</gene>
<dbReference type="Pfam" id="PF05380">
    <property type="entry name" value="Peptidase_A17"/>
    <property type="match status" value="1"/>
</dbReference>
<evidence type="ECO:0000313" key="2">
    <source>
        <dbReference type="EMBL" id="CAL8119444.1"/>
    </source>
</evidence>
<feature type="domain" description="Integrase catalytic" evidence="1">
    <location>
        <begin position="445"/>
        <end position="639"/>
    </location>
</feature>
<proteinExistence type="predicted"/>
<protein>
    <recommendedName>
        <fullName evidence="1">Integrase catalytic domain-containing protein</fullName>
    </recommendedName>
</protein>
<reference evidence="2 3" key="1">
    <citation type="submission" date="2024-08" db="EMBL/GenBank/DDBJ databases">
        <authorList>
            <person name="Cucini C."/>
            <person name="Frati F."/>
        </authorList>
    </citation>
    <scope>NUCLEOTIDE SEQUENCE [LARGE SCALE GENOMIC DNA]</scope>
</reference>
<evidence type="ECO:0000259" key="1">
    <source>
        <dbReference type="PROSITE" id="PS50994"/>
    </source>
</evidence>
<dbReference type="InterPro" id="IPR040676">
    <property type="entry name" value="DUF5641"/>
</dbReference>
<dbReference type="PANTHER" id="PTHR47331">
    <property type="entry name" value="PHD-TYPE DOMAIN-CONTAINING PROTEIN"/>
    <property type="match status" value="1"/>
</dbReference>
<dbReference type="InterPro" id="IPR012337">
    <property type="entry name" value="RNaseH-like_sf"/>
</dbReference>
<dbReference type="InterPro" id="IPR008042">
    <property type="entry name" value="Retrotrans_Pao"/>
</dbReference>
<dbReference type="InterPro" id="IPR001584">
    <property type="entry name" value="Integrase_cat-core"/>
</dbReference>
<accession>A0ABP1R433</accession>
<keyword evidence="3" id="KW-1185">Reference proteome</keyword>
<dbReference type="SUPFAM" id="SSF53098">
    <property type="entry name" value="Ribonuclease H-like"/>
    <property type="match status" value="1"/>
</dbReference>
<dbReference type="Pfam" id="PF18701">
    <property type="entry name" value="DUF5641"/>
    <property type="match status" value="1"/>
</dbReference>
<dbReference type="Gene3D" id="3.30.420.10">
    <property type="entry name" value="Ribonuclease H-like superfamily/Ribonuclease H"/>
    <property type="match status" value="1"/>
</dbReference>
<organism evidence="2 3">
    <name type="scientific">Orchesella dallaii</name>
    <dbReference type="NCBI Taxonomy" id="48710"/>
    <lineage>
        <taxon>Eukaryota</taxon>
        <taxon>Metazoa</taxon>
        <taxon>Ecdysozoa</taxon>
        <taxon>Arthropoda</taxon>
        <taxon>Hexapoda</taxon>
        <taxon>Collembola</taxon>
        <taxon>Entomobryomorpha</taxon>
        <taxon>Entomobryoidea</taxon>
        <taxon>Orchesellidae</taxon>
        <taxon>Orchesellinae</taxon>
        <taxon>Orchesella</taxon>
    </lineage>
</organism>
<dbReference type="InterPro" id="IPR036397">
    <property type="entry name" value="RNaseH_sf"/>
</dbReference>